<evidence type="ECO:0000313" key="2">
    <source>
        <dbReference type="Proteomes" id="UP000030706"/>
    </source>
</evidence>
<organism evidence="1 2">
    <name type="scientific">Aureobasidium pullulans EXF-150</name>
    <dbReference type="NCBI Taxonomy" id="1043002"/>
    <lineage>
        <taxon>Eukaryota</taxon>
        <taxon>Fungi</taxon>
        <taxon>Dikarya</taxon>
        <taxon>Ascomycota</taxon>
        <taxon>Pezizomycotina</taxon>
        <taxon>Dothideomycetes</taxon>
        <taxon>Dothideomycetidae</taxon>
        <taxon>Dothideales</taxon>
        <taxon>Saccotheciaceae</taxon>
        <taxon>Aureobasidium</taxon>
    </lineage>
</organism>
<proteinExistence type="predicted"/>
<name>A0A074X8H0_AURPU</name>
<dbReference type="GeneID" id="40744630"/>
<feature type="non-terminal residue" evidence="1">
    <location>
        <position position="1"/>
    </location>
</feature>
<dbReference type="Proteomes" id="UP000030706">
    <property type="component" value="Unassembled WGS sequence"/>
</dbReference>
<accession>A0A074X8H0</accession>
<evidence type="ECO:0000313" key="1">
    <source>
        <dbReference type="EMBL" id="KEQ78342.1"/>
    </source>
</evidence>
<dbReference type="RefSeq" id="XP_029754529.1">
    <property type="nucleotide sequence ID" value="XM_029902324.1"/>
</dbReference>
<reference evidence="1 2" key="1">
    <citation type="journal article" date="2014" name="BMC Genomics">
        <title>Genome sequencing of four Aureobasidium pullulans varieties: biotechnological potential, stress tolerance, and description of new species.</title>
        <authorList>
            <person name="Gostin Ar C."/>
            <person name="Ohm R.A."/>
            <person name="Kogej T."/>
            <person name="Sonjak S."/>
            <person name="Turk M."/>
            <person name="Zajc J."/>
            <person name="Zalar P."/>
            <person name="Grube M."/>
            <person name="Sun H."/>
            <person name="Han J."/>
            <person name="Sharma A."/>
            <person name="Chiniquy J."/>
            <person name="Ngan C.Y."/>
            <person name="Lipzen A."/>
            <person name="Barry K."/>
            <person name="Grigoriev I.V."/>
            <person name="Gunde-Cimerman N."/>
        </authorList>
    </citation>
    <scope>NUCLEOTIDE SEQUENCE [LARGE SCALE GENOMIC DNA]</scope>
    <source>
        <strain evidence="1 2">EXF-150</strain>
    </source>
</reference>
<gene>
    <name evidence="1" type="ORF">M438DRAFT_308092</name>
</gene>
<protein>
    <submittedName>
        <fullName evidence="1">Uncharacterized protein</fullName>
    </submittedName>
</protein>
<dbReference type="HOGENOM" id="CLU_2729024_0_0_1"/>
<feature type="non-terminal residue" evidence="1">
    <location>
        <position position="72"/>
    </location>
</feature>
<dbReference type="EMBL" id="KL585031">
    <property type="protein sequence ID" value="KEQ78342.1"/>
    <property type="molecule type" value="Genomic_DNA"/>
</dbReference>
<sequence>REKAKSKNSLFRRLRRGSGLTVSKAQYGSKVGCFASFATGCVSFSLKSHVRAACSSVLVSDISQVLSFFALV</sequence>
<dbReference type="AlphaFoldDB" id="A0A074X8H0"/>
<keyword evidence="2" id="KW-1185">Reference proteome</keyword>